<dbReference type="PANTHER" id="PTHR43369:SF2">
    <property type="entry name" value="PHOSPHORIBOSYLGLYCINAMIDE FORMYLTRANSFERASE"/>
    <property type="match status" value="1"/>
</dbReference>
<dbReference type="Gene3D" id="3.40.50.170">
    <property type="entry name" value="Formyl transferase, N-terminal domain"/>
    <property type="match status" value="1"/>
</dbReference>
<evidence type="ECO:0000256" key="3">
    <source>
        <dbReference type="ARBA" id="ARBA00022076"/>
    </source>
</evidence>
<dbReference type="HAMAP" id="MF_01930">
    <property type="entry name" value="PurN"/>
    <property type="match status" value="1"/>
</dbReference>
<dbReference type="Proteomes" id="UP000509704">
    <property type="component" value="Chromosome 4"/>
</dbReference>
<name>A0A7H9B2W3_ZYGMR</name>
<dbReference type="PROSITE" id="PS00373">
    <property type="entry name" value="GART"/>
    <property type="match status" value="1"/>
</dbReference>
<evidence type="ECO:0000256" key="2">
    <source>
        <dbReference type="ARBA" id="ARBA00012254"/>
    </source>
</evidence>
<evidence type="ECO:0000256" key="9">
    <source>
        <dbReference type="ARBA" id="ARBA00047664"/>
    </source>
</evidence>
<dbReference type="FunFam" id="3.40.50.170:FF:000009">
    <property type="entry name" value="Phosphoribosylglycinamide formyltransferase (Eurofung)"/>
    <property type="match status" value="1"/>
</dbReference>
<comment type="similarity">
    <text evidence="6">Belongs to the GART family.</text>
</comment>
<comment type="pathway">
    <text evidence="1">Purine metabolism; IMP biosynthesis via de novo pathway; N(2)-formyl-N(1)-(5-phospho-D-ribosyl)glycinamide from N(1)-(5-phospho-D-ribosyl)glycinamide (10-formyl THF route): step 1/1.</text>
</comment>
<evidence type="ECO:0000256" key="6">
    <source>
        <dbReference type="ARBA" id="ARBA00038440"/>
    </source>
</evidence>
<keyword evidence="12" id="KW-1185">Reference proteome</keyword>
<dbReference type="UniPathway" id="UPA00074">
    <property type="reaction ID" value="UER00126"/>
</dbReference>
<comment type="catalytic activity">
    <reaction evidence="9">
        <text>N(1)-(5-phospho-beta-D-ribosyl)glycinamide + (6R)-10-formyltetrahydrofolate = N(2)-formyl-N(1)-(5-phospho-beta-D-ribosyl)glycinamide + (6S)-5,6,7,8-tetrahydrofolate + H(+)</text>
        <dbReference type="Rhea" id="RHEA:15053"/>
        <dbReference type="ChEBI" id="CHEBI:15378"/>
        <dbReference type="ChEBI" id="CHEBI:57453"/>
        <dbReference type="ChEBI" id="CHEBI:143788"/>
        <dbReference type="ChEBI" id="CHEBI:147286"/>
        <dbReference type="ChEBI" id="CHEBI:195366"/>
        <dbReference type="EC" id="2.1.2.2"/>
    </reaction>
</comment>
<organism evidence="11 12">
    <name type="scientific">Zygotorulaspora mrakii</name>
    <name type="common">Zygosaccharomyces mrakii</name>
    <dbReference type="NCBI Taxonomy" id="42260"/>
    <lineage>
        <taxon>Eukaryota</taxon>
        <taxon>Fungi</taxon>
        <taxon>Dikarya</taxon>
        <taxon>Ascomycota</taxon>
        <taxon>Saccharomycotina</taxon>
        <taxon>Saccharomycetes</taxon>
        <taxon>Saccharomycetales</taxon>
        <taxon>Saccharomycetaceae</taxon>
        <taxon>Zygotorulaspora</taxon>
    </lineage>
</organism>
<dbReference type="NCBIfam" id="TIGR00639">
    <property type="entry name" value="PurN"/>
    <property type="match status" value="1"/>
</dbReference>
<dbReference type="EC" id="2.1.2.2" evidence="2"/>
<evidence type="ECO:0000256" key="4">
    <source>
        <dbReference type="ARBA" id="ARBA00022679"/>
    </source>
</evidence>
<dbReference type="InterPro" id="IPR002376">
    <property type="entry name" value="Formyl_transf_N"/>
</dbReference>
<evidence type="ECO:0000259" key="10">
    <source>
        <dbReference type="Pfam" id="PF00551"/>
    </source>
</evidence>
<sequence length="246" mass="27447">MFSNYMLKSTTLQYTRLLLFVFRFSLVSIMGGKALRISVLISGSGSNLQALIDAEAKKELGNAKIVSVISSSKKAFGLTRATKANIPTRVHSLFPYTRDISKDDREKRADARVEFEKDLAEVVLGDEPDLVVCAGWLLILGAEFLRRTKRVPIINLHPALPGAFDGTTHAIEMAWQKAQDTKKPLVAGCMVHYVIEEVDRGEPIVIKELEIVPGKETLEEYEERVHDTEHSAIVEATRKVILQKSN</sequence>
<evidence type="ECO:0000313" key="12">
    <source>
        <dbReference type="Proteomes" id="UP000509704"/>
    </source>
</evidence>
<proteinExistence type="inferred from homology"/>
<evidence type="ECO:0000313" key="11">
    <source>
        <dbReference type="EMBL" id="QLG72766.1"/>
    </source>
</evidence>
<evidence type="ECO:0000256" key="5">
    <source>
        <dbReference type="ARBA" id="ARBA00022755"/>
    </source>
</evidence>
<dbReference type="InterPro" id="IPR036477">
    <property type="entry name" value="Formyl_transf_N_sf"/>
</dbReference>
<evidence type="ECO:0000256" key="1">
    <source>
        <dbReference type="ARBA" id="ARBA00005054"/>
    </source>
</evidence>
<dbReference type="GO" id="GO:0004644">
    <property type="term" value="F:phosphoribosylglycinamide formyltransferase activity"/>
    <property type="evidence" value="ECO:0007669"/>
    <property type="project" value="UniProtKB-EC"/>
</dbReference>
<gene>
    <name evidence="11" type="ORF">HG535_0D04750</name>
</gene>
<dbReference type="GeneID" id="59236489"/>
<dbReference type="KEGG" id="zmk:HG535_0D04750"/>
<dbReference type="RefSeq" id="XP_037144493.1">
    <property type="nucleotide sequence ID" value="XM_037288598.1"/>
</dbReference>
<evidence type="ECO:0000256" key="8">
    <source>
        <dbReference type="ARBA" id="ARBA00041682"/>
    </source>
</evidence>
<reference evidence="11 12" key="1">
    <citation type="submission" date="2020-07" db="EMBL/GenBank/DDBJ databases">
        <title>The yeast mating-type switching endonuclease HO is a domesticated member of an unorthodox homing genetic element family.</title>
        <authorList>
            <person name="Coughlan A.Y."/>
            <person name="Lombardi L."/>
            <person name="Braun-Galleani S."/>
            <person name="Martos A.R."/>
            <person name="Galeote V."/>
            <person name="Bigey F."/>
            <person name="Dequin S."/>
            <person name="Byrne K.P."/>
            <person name="Wolfe K.H."/>
        </authorList>
    </citation>
    <scope>NUCLEOTIDE SEQUENCE [LARGE SCALE GENOMIC DNA]</scope>
    <source>
        <strain evidence="11 12">NRRL Y-6702</strain>
    </source>
</reference>
<dbReference type="GO" id="GO:0006189">
    <property type="term" value="P:'de novo' IMP biosynthetic process"/>
    <property type="evidence" value="ECO:0007669"/>
    <property type="project" value="UniProtKB-UniPathway"/>
</dbReference>
<dbReference type="OrthoDB" id="5575075at2759"/>
<dbReference type="InterPro" id="IPR001555">
    <property type="entry name" value="GART_AS"/>
</dbReference>
<dbReference type="Pfam" id="PF00551">
    <property type="entry name" value="Formyl_trans_N"/>
    <property type="match status" value="1"/>
</dbReference>
<keyword evidence="4" id="KW-0808">Transferase</keyword>
<dbReference type="EMBL" id="CP058607">
    <property type="protein sequence ID" value="QLG72766.1"/>
    <property type="molecule type" value="Genomic_DNA"/>
</dbReference>
<feature type="domain" description="Formyl transferase N-terminal" evidence="10">
    <location>
        <begin position="36"/>
        <end position="237"/>
    </location>
</feature>
<dbReference type="CDD" id="cd08645">
    <property type="entry name" value="FMT_core_GART"/>
    <property type="match status" value="1"/>
</dbReference>
<protein>
    <recommendedName>
        <fullName evidence="3">Phosphoribosylglycinamide formyltransferase</fullName>
        <ecNumber evidence="2">2.1.2.2</ecNumber>
    </recommendedName>
    <alternativeName>
        <fullName evidence="8">5'-phosphoribosylglycinamide transformylase</fullName>
    </alternativeName>
    <alternativeName>
        <fullName evidence="7">GAR transformylase</fullName>
    </alternativeName>
</protein>
<dbReference type="SUPFAM" id="SSF53328">
    <property type="entry name" value="Formyltransferase"/>
    <property type="match status" value="1"/>
</dbReference>
<accession>A0A7H9B2W3</accession>
<dbReference type="GO" id="GO:0005737">
    <property type="term" value="C:cytoplasm"/>
    <property type="evidence" value="ECO:0007669"/>
    <property type="project" value="TreeGrafter"/>
</dbReference>
<dbReference type="PANTHER" id="PTHR43369">
    <property type="entry name" value="PHOSPHORIBOSYLGLYCINAMIDE FORMYLTRANSFERASE"/>
    <property type="match status" value="1"/>
</dbReference>
<dbReference type="InterPro" id="IPR004607">
    <property type="entry name" value="GART"/>
</dbReference>
<dbReference type="AlphaFoldDB" id="A0A7H9B2W3"/>
<evidence type="ECO:0000256" key="7">
    <source>
        <dbReference type="ARBA" id="ARBA00041324"/>
    </source>
</evidence>
<keyword evidence="5" id="KW-0658">Purine biosynthesis</keyword>